<reference evidence="7" key="1">
    <citation type="submission" date="2022-05" db="EMBL/GenBank/DDBJ databases">
        <title>Using nanopore sequencing to obtain complete genomes from saliva samples.</title>
        <authorList>
            <person name="Baker J.L."/>
        </authorList>
    </citation>
    <scope>NUCLEOTIDE SEQUENCE</scope>
    <source>
        <strain evidence="7">JCVI-JB-Ag32</strain>
    </source>
</reference>
<dbReference type="EMBL" id="CP097095">
    <property type="protein sequence ID" value="UQF80459.1"/>
    <property type="molecule type" value="Genomic_DNA"/>
</dbReference>
<dbReference type="PANTHER" id="PTHR30606">
    <property type="entry name" value="LIPID A BIOSYNTHESIS LAUROYL ACYLTRANSFERASE"/>
    <property type="match status" value="1"/>
</dbReference>
<evidence type="ECO:0000256" key="3">
    <source>
        <dbReference type="ARBA" id="ARBA00022519"/>
    </source>
</evidence>
<dbReference type="AlphaFoldDB" id="A0A9E7DCT6"/>
<keyword evidence="3" id="KW-0997">Cell inner membrane</keyword>
<evidence type="ECO:0000256" key="4">
    <source>
        <dbReference type="ARBA" id="ARBA00022679"/>
    </source>
</evidence>
<dbReference type="PANTHER" id="PTHR30606:SF10">
    <property type="entry name" value="PHOSPHATIDYLINOSITOL MANNOSIDE ACYLTRANSFERASE"/>
    <property type="match status" value="1"/>
</dbReference>
<comment type="subcellular location">
    <subcellularLocation>
        <location evidence="1">Cell inner membrane</location>
    </subcellularLocation>
</comment>
<evidence type="ECO:0000256" key="6">
    <source>
        <dbReference type="ARBA" id="ARBA00023315"/>
    </source>
</evidence>
<dbReference type="NCBIfam" id="NF005919">
    <property type="entry name" value="PRK07920.1"/>
    <property type="match status" value="1"/>
</dbReference>
<evidence type="ECO:0000256" key="2">
    <source>
        <dbReference type="ARBA" id="ARBA00022475"/>
    </source>
</evidence>
<accession>A0A9E7DCT6</accession>
<evidence type="ECO:0000313" key="7">
    <source>
        <dbReference type="EMBL" id="UQF80459.1"/>
    </source>
</evidence>
<dbReference type="KEGG" id="agh:M3I41_04165"/>
<organism evidence="7 8">
    <name type="scientific">Actinomyces graevenitzii</name>
    <dbReference type="NCBI Taxonomy" id="55565"/>
    <lineage>
        <taxon>Bacteria</taxon>
        <taxon>Bacillati</taxon>
        <taxon>Actinomycetota</taxon>
        <taxon>Actinomycetes</taxon>
        <taxon>Actinomycetales</taxon>
        <taxon>Actinomycetaceae</taxon>
        <taxon>Actinomyces</taxon>
    </lineage>
</organism>
<dbReference type="InterPro" id="IPR004960">
    <property type="entry name" value="LipA_acyltrans"/>
</dbReference>
<evidence type="ECO:0000313" key="8">
    <source>
        <dbReference type="Proteomes" id="UP000830236"/>
    </source>
</evidence>
<keyword evidence="5" id="KW-0472">Membrane</keyword>
<sequence>MTGAKLYLAAWSLAPKIPARLGYALANRGADVAWLHQRLRPSKRGVGQLEANLYTLTGNSDVRGLSREGMRSYMRYFYEAFALAGVQPEQLRHRVRVEGDFEALKADVARANVVFALSHSGNWDLAGAWASQELATVLTVAEKVEPPQLFEKFIEFRQGLGMEIIAQAPGQKVFEQLVQKAQQGHYFIPLLADRDLSAAGIEVDFGGQPARVAAGPAVLAARTHSPLWMGAISYERLEGQRRRLAGSSWGIVIHVRKVADQVSNDQGDIFDKTQAWASQMAQLLARYPQDWHMLQAIYTQDLDLERLARSHARQREES</sequence>
<gene>
    <name evidence="7" type="ORF">M3I41_04165</name>
</gene>
<protein>
    <submittedName>
        <fullName evidence="7">Phosphatidylinositol mannoside acyltransferase</fullName>
    </submittedName>
</protein>
<dbReference type="GO" id="GO:0005886">
    <property type="term" value="C:plasma membrane"/>
    <property type="evidence" value="ECO:0007669"/>
    <property type="project" value="UniProtKB-SubCell"/>
</dbReference>
<dbReference type="CDD" id="cd07984">
    <property type="entry name" value="LPLAT_LABLAT-like"/>
    <property type="match status" value="1"/>
</dbReference>
<dbReference type="Proteomes" id="UP000830236">
    <property type="component" value="Chromosome"/>
</dbReference>
<evidence type="ECO:0000256" key="1">
    <source>
        <dbReference type="ARBA" id="ARBA00004533"/>
    </source>
</evidence>
<keyword evidence="4" id="KW-0808">Transferase</keyword>
<proteinExistence type="predicted"/>
<keyword evidence="6 7" id="KW-0012">Acyltransferase</keyword>
<dbReference type="GO" id="GO:0016746">
    <property type="term" value="F:acyltransferase activity"/>
    <property type="evidence" value="ECO:0007669"/>
    <property type="project" value="UniProtKB-KW"/>
</dbReference>
<name>A0A9E7DCT6_9ACTO</name>
<dbReference type="GO" id="GO:0009247">
    <property type="term" value="P:glycolipid biosynthetic process"/>
    <property type="evidence" value="ECO:0007669"/>
    <property type="project" value="UniProtKB-ARBA"/>
</dbReference>
<dbReference type="Pfam" id="PF03279">
    <property type="entry name" value="Lip_A_acyltrans"/>
    <property type="match status" value="1"/>
</dbReference>
<keyword evidence="2" id="KW-1003">Cell membrane</keyword>
<evidence type="ECO:0000256" key="5">
    <source>
        <dbReference type="ARBA" id="ARBA00023136"/>
    </source>
</evidence>